<keyword evidence="4 6" id="KW-1133">Transmembrane helix</keyword>
<evidence type="ECO:0000256" key="5">
    <source>
        <dbReference type="ARBA" id="ARBA00023136"/>
    </source>
</evidence>
<evidence type="ECO:0000256" key="1">
    <source>
        <dbReference type="ARBA" id="ARBA00004127"/>
    </source>
</evidence>
<feature type="transmembrane region" description="Helical" evidence="6">
    <location>
        <begin position="174"/>
        <end position="195"/>
    </location>
</feature>
<dbReference type="EMBL" id="UINC01009341">
    <property type="protein sequence ID" value="SVA41902.1"/>
    <property type="molecule type" value="Genomic_DNA"/>
</dbReference>
<dbReference type="InterPro" id="IPR036259">
    <property type="entry name" value="MFS_trans_sf"/>
</dbReference>
<keyword evidence="5 6" id="KW-0472">Membrane</keyword>
<evidence type="ECO:0000256" key="6">
    <source>
        <dbReference type="SAM" id="Phobius"/>
    </source>
</evidence>
<feature type="transmembrane region" description="Helical" evidence="6">
    <location>
        <begin position="7"/>
        <end position="26"/>
    </location>
</feature>
<keyword evidence="3 6" id="KW-0812">Transmembrane</keyword>
<feature type="transmembrane region" description="Helical" evidence="6">
    <location>
        <begin position="238"/>
        <end position="262"/>
    </location>
</feature>
<feature type="transmembrane region" description="Helical" evidence="6">
    <location>
        <begin position="450"/>
        <end position="472"/>
    </location>
</feature>
<dbReference type="PANTHER" id="PTHR23519">
    <property type="entry name" value="AUTOPHAGY-RELATED PROTEIN 22"/>
    <property type="match status" value="1"/>
</dbReference>
<feature type="transmembrane region" description="Helical" evidence="6">
    <location>
        <begin position="46"/>
        <end position="65"/>
    </location>
</feature>
<feature type="transmembrane region" description="Helical" evidence="6">
    <location>
        <begin position="103"/>
        <end position="124"/>
    </location>
</feature>
<proteinExistence type="predicted"/>
<dbReference type="Gene3D" id="1.20.1250.20">
    <property type="entry name" value="MFS general substrate transporter like domains"/>
    <property type="match status" value="2"/>
</dbReference>
<evidence type="ECO:0000256" key="4">
    <source>
        <dbReference type="ARBA" id="ARBA00022989"/>
    </source>
</evidence>
<dbReference type="GO" id="GO:0012505">
    <property type="term" value="C:endomembrane system"/>
    <property type="evidence" value="ECO:0007669"/>
    <property type="project" value="UniProtKB-SubCell"/>
</dbReference>
<feature type="transmembrane region" description="Helical" evidence="6">
    <location>
        <begin position="268"/>
        <end position="290"/>
    </location>
</feature>
<dbReference type="AlphaFoldDB" id="A0A381VNP6"/>
<gene>
    <name evidence="7" type="ORF">METZ01_LOCUS94756</name>
</gene>
<name>A0A381VNP6_9ZZZZ</name>
<dbReference type="InterPro" id="IPR050495">
    <property type="entry name" value="ATG22/LtaA_families"/>
</dbReference>
<accession>A0A381VNP6</accession>
<feature type="transmembrane region" description="Helical" evidence="6">
    <location>
        <begin position="145"/>
        <end position="168"/>
    </location>
</feature>
<dbReference type="InterPro" id="IPR024671">
    <property type="entry name" value="Atg22-like"/>
</dbReference>
<protein>
    <recommendedName>
        <fullName evidence="8">Major facilitator superfamily (MFS) profile domain-containing protein</fullName>
    </recommendedName>
</protein>
<dbReference type="SUPFAM" id="SSF103473">
    <property type="entry name" value="MFS general substrate transporter"/>
    <property type="match status" value="2"/>
</dbReference>
<evidence type="ECO:0008006" key="8">
    <source>
        <dbReference type="Google" id="ProtNLM"/>
    </source>
</evidence>
<evidence type="ECO:0000313" key="7">
    <source>
        <dbReference type="EMBL" id="SVA41902.1"/>
    </source>
</evidence>
<feature type="transmembrane region" description="Helical" evidence="6">
    <location>
        <begin position="484"/>
        <end position="508"/>
    </location>
</feature>
<sequence length="556" mass="60815">MYDWANSAFATSGIAAIFPAYFVVLFQQSLGDDASFFGRELNATAMWSFGIAFSTIIVAFSSPVIGVIADRFAIKKALLWIYTGVGSLATVLSFFSVYTGSPWAWLFAFFVLGNIGFAGSIVIYNSFLPNVSPTKMLDDVSSRGFAYGYVGGGILLLVHLAAISLTSGTEIADLVTRLCIVSIGAWWFGWGLWTLRVMPEPPVSRSVEPMRIGRTVSMAFTELRTTLSQVKRFKVLSLYLIAYLLFNDGIQTVMAIAGAFAAETLGIPLLWIMLTLLIIQFVAAFGSMGFSWLSRLLDTKKALTISLFGWSFIVLFGVAIAPLAPQEHSEHDFQLEYDTEPSSPHAGNYRVTYVSALVEENEELPWIEALGNISTGQHFTSFDLVTVTSLAAIDEDFRYTISILGGPYDGTVIMGSAHPSILEESPLDWWPALIRDSIWSPLSLPVHYQWVLLGISVGLVMGGSQALARSLFAQMTPKGKSMEFFSFFGFAGRASSVVGPLMFAVIATMFDTRLAIGSILILIVVGTFMLRWVKVGEGVLVAEEENERIGRLRADA</sequence>
<feature type="transmembrane region" description="Helical" evidence="6">
    <location>
        <begin position="514"/>
        <end position="533"/>
    </location>
</feature>
<dbReference type="Pfam" id="PF11700">
    <property type="entry name" value="ATG22"/>
    <property type="match status" value="2"/>
</dbReference>
<evidence type="ECO:0000256" key="2">
    <source>
        <dbReference type="ARBA" id="ARBA00022448"/>
    </source>
</evidence>
<reference evidence="7" key="1">
    <citation type="submission" date="2018-05" db="EMBL/GenBank/DDBJ databases">
        <authorList>
            <person name="Lanie J.A."/>
            <person name="Ng W.-L."/>
            <person name="Kazmierczak K.M."/>
            <person name="Andrzejewski T.M."/>
            <person name="Davidsen T.M."/>
            <person name="Wayne K.J."/>
            <person name="Tettelin H."/>
            <person name="Glass J.I."/>
            <person name="Rusch D."/>
            <person name="Podicherti R."/>
            <person name="Tsui H.-C.T."/>
            <person name="Winkler M.E."/>
        </authorList>
    </citation>
    <scope>NUCLEOTIDE SEQUENCE</scope>
</reference>
<organism evidence="7">
    <name type="scientific">marine metagenome</name>
    <dbReference type="NCBI Taxonomy" id="408172"/>
    <lineage>
        <taxon>unclassified sequences</taxon>
        <taxon>metagenomes</taxon>
        <taxon>ecological metagenomes</taxon>
    </lineage>
</organism>
<feature type="transmembrane region" description="Helical" evidence="6">
    <location>
        <begin position="302"/>
        <end position="324"/>
    </location>
</feature>
<comment type="subcellular location">
    <subcellularLocation>
        <location evidence="1">Endomembrane system</location>
        <topology evidence="1">Multi-pass membrane protein</topology>
    </subcellularLocation>
</comment>
<keyword evidence="2" id="KW-0813">Transport</keyword>
<dbReference type="PANTHER" id="PTHR23519:SF1">
    <property type="entry name" value="AUTOPHAGY-RELATED PROTEIN 22"/>
    <property type="match status" value="1"/>
</dbReference>
<evidence type="ECO:0000256" key="3">
    <source>
        <dbReference type="ARBA" id="ARBA00022692"/>
    </source>
</evidence>
<feature type="transmembrane region" description="Helical" evidence="6">
    <location>
        <begin position="77"/>
        <end position="97"/>
    </location>
</feature>